<dbReference type="Proteomes" id="UP001161247">
    <property type="component" value="Chromosome 2"/>
</dbReference>
<organism evidence="1 2">
    <name type="scientific">Oldenlandia corymbosa var. corymbosa</name>
    <dbReference type="NCBI Taxonomy" id="529605"/>
    <lineage>
        <taxon>Eukaryota</taxon>
        <taxon>Viridiplantae</taxon>
        <taxon>Streptophyta</taxon>
        <taxon>Embryophyta</taxon>
        <taxon>Tracheophyta</taxon>
        <taxon>Spermatophyta</taxon>
        <taxon>Magnoliopsida</taxon>
        <taxon>eudicotyledons</taxon>
        <taxon>Gunneridae</taxon>
        <taxon>Pentapetalae</taxon>
        <taxon>asterids</taxon>
        <taxon>lamiids</taxon>
        <taxon>Gentianales</taxon>
        <taxon>Rubiaceae</taxon>
        <taxon>Rubioideae</taxon>
        <taxon>Spermacoceae</taxon>
        <taxon>Hedyotis-Oldenlandia complex</taxon>
        <taxon>Oldenlandia</taxon>
    </lineage>
</organism>
<proteinExistence type="predicted"/>
<dbReference type="EMBL" id="OX459119">
    <property type="protein sequence ID" value="CAI9093005.1"/>
    <property type="molecule type" value="Genomic_DNA"/>
</dbReference>
<name>A0AAV1CC49_OLDCO</name>
<dbReference type="PANTHER" id="PTHR11206">
    <property type="entry name" value="MULTIDRUG RESISTANCE PROTEIN"/>
    <property type="match status" value="1"/>
</dbReference>
<gene>
    <name evidence="1" type="ORF">OLC1_LOCUS4530</name>
</gene>
<dbReference type="AlphaFoldDB" id="A0AAV1CC49"/>
<reference evidence="1" key="1">
    <citation type="submission" date="2023-03" db="EMBL/GenBank/DDBJ databases">
        <authorList>
            <person name="Julca I."/>
        </authorList>
    </citation>
    <scope>NUCLEOTIDE SEQUENCE</scope>
</reference>
<evidence type="ECO:0000313" key="1">
    <source>
        <dbReference type="EMBL" id="CAI9093005.1"/>
    </source>
</evidence>
<accession>A0AAV1CC49</accession>
<sequence length="124" mass="13940">MALDQDSNLPLLYNVEDQKPISCRHNFAFEADEDDIDPINGTGDFFREFVIESKKLWYLAGPAIFTSFAQYSVTAMTQVFAGQIGTTELAAFSIENNVVTGFAFGIMVKKKKSTFFSCCLINYY</sequence>
<protein>
    <submittedName>
        <fullName evidence="1">OLC1v1028400C1</fullName>
    </submittedName>
</protein>
<keyword evidence="2" id="KW-1185">Reference proteome</keyword>
<evidence type="ECO:0000313" key="2">
    <source>
        <dbReference type="Proteomes" id="UP001161247"/>
    </source>
</evidence>